<dbReference type="EMBL" id="AZHW01000063">
    <property type="protein sequence ID" value="ETX03274.1"/>
    <property type="molecule type" value="Genomic_DNA"/>
</dbReference>
<gene>
    <name evidence="4" type="ORF">ETSY1_00545</name>
</gene>
<reference evidence="4 5" key="1">
    <citation type="journal article" date="2014" name="Nature">
        <title>An environmental bacterial taxon with a large and distinct metabolic repertoire.</title>
        <authorList>
            <person name="Wilson M.C."/>
            <person name="Mori T."/>
            <person name="Ruckert C."/>
            <person name="Uria A.R."/>
            <person name="Helf M.J."/>
            <person name="Takada K."/>
            <person name="Gernert C."/>
            <person name="Steffens U.A."/>
            <person name="Heycke N."/>
            <person name="Schmitt S."/>
            <person name="Rinke C."/>
            <person name="Helfrich E.J."/>
            <person name="Brachmann A.O."/>
            <person name="Gurgui C."/>
            <person name="Wakimoto T."/>
            <person name="Kracht M."/>
            <person name="Crusemann M."/>
            <person name="Hentschel U."/>
            <person name="Abe I."/>
            <person name="Matsunaga S."/>
            <person name="Kalinowski J."/>
            <person name="Takeyama H."/>
            <person name="Piel J."/>
        </authorList>
    </citation>
    <scope>NUCLEOTIDE SEQUENCE [LARGE SCALE GENOMIC DNA]</scope>
    <source>
        <strain evidence="5">TSY1</strain>
    </source>
</reference>
<dbReference type="Gene3D" id="2.160.10.10">
    <property type="entry name" value="Hexapeptide repeat proteins"/>
    <property type="match status" value="1"/>
</dbReference>
<dbReference type="InterPro" id="IPR050486">
    <property type="entry name" value="Mannose-1P_guanyltransferase"/>
</dbReference>
<keyword evidence="5" id="KW-1185">Reference proteome</keyword>
<dbReference type="CDD" id="cd06422">
    <property type="entry name" value="NTP_transferase_like_1"/>
    <property type="match status" value="1"/>
</dbReference>
<sequence>MKVMILAAGMGTRLHPLTEICPKPLVPLMLQPMLGHLLTQLRQYHVQEVVINLHHHAEQLQQWIGNGQQWGFEHIHLSYEPEILGTAGAIKQAEAVLGDAPFCVINADVLSDVDLAAVWQWHGQRQAAVTMVLRPDPEAHRYGPVVVDGDSRVCHINGRPETKAHLTGEVLMFTGMQVVSPEIFADIPPGECISTAAETYPMLIGKEAGVYGYRHDGYWMDIGVPTRYRQAHWDLLDGVFTGRSEGCPEGTHIIRCVEDTPAGWAHATINPPVVIGPDVKLAANACIGPYAVIGPGCQLEAGARVCESVLWEGVRVKAHAQVERCILGTSVVVAAGREVTDAMLSTASEIGV</sequence>
<dbReference type="Gene3D" id="3.90.550.10">
    <property type="entry name" value="Spore Coat Polysaccharide Biosynthesis Protein SpsA, Chain A"/>
    <property type="match status" value="1"/>
</dbReference>
<dbReference type="InterPro" id="IPR011004">
    <property type="entry name" value="Trimer_LpxA-like_sf"/>
</dbReference>
<dbReference type="Pfam" id="PF25087">
    <property type="entry name" value="GMPPB_C"/>
    <property type="match status" value="1"/>
</dbReference>
<feature type="domain" description="Nucleotidyl transferase" evidence="2">
    <location>
        <begin position="2"/>
        <end position="236"/>
    </location>
</feature>
<evidence type="ECO:0000313" key="4">
    <source>
        <dbReference type="EMBL" id="ETX03274.1"/>
    </source>
</evidence>
<organism evidence="4 5">
    <name type="scientific">Entotheonella factor</name>
    <dbReference type="NCBI Taxonomy" id="1429438"/>
    <lineage>
        <taxon>Bacteria</taxon>
        <taxon>Pseudomonadati</taxon>
        <taxon>Nitrospinota/Tectimicrobiota group</taxon>
        <taxon>Candidatus Tectimicrobiota</taxon>
        <taxon>Candidatus Entotheonellia</taxon>
        <taxon>Candidatus Entotheonellales</taxon>
        <taxon>Candidatus Entotheonellaceae</taxon>
        <taxon>Candidatus Entotheonella</taxon>
    </lineage>
</organism>
<dbReference type="AlphaFoldDB" id="W4LYY1"/>
<comment type="similarity">
    <text evidence="1">Belongs to the transferase hexapeptide repeat family.</text>
</comment>
<evidence type="ECO:0000313" key="5">
    <source>
        <dbReference type="Proteomes" id="UP000019141"/>
    </source>
</evidence>
<dbReference type="InterPro" id="IPR029044">
    <property type="entry name" value="Nucleotide-diphossugar_trans"/>
</dbReference>
<comment type="caution">
    <text evidence="4">The sequence shown here is derived from an EMBL/GenBank/DDBJ whole genome shotgun (WGS) entry which is preliminary data.</text>
</comment>
<dbReference type="HOGENOM" id="CLU_029499_0_2_7"/>
<evidence type="ECO:0000259" key="3">
    <source>
        <dbReference type="Pfam" id="PF25087"/>
    </source>
</evidence>
<dbReference type="Pfam" id="PF00483">
    <property type="entry name" value="NTP_transferase"/>
    <property type="match status" value="1"/>
</dbReference>
<dbReference type="Proteomes" id="UP000019141">
    <property type="component" value="Unassembled WGS sequence"/>
</dbReference>
<evidence type="ECO:0000256" key="1">
    <source>
        <dbReference type="ARBA" id="ARBA00007274"/>
    </source>
</evidence>
<dbReference type="InterPro" id="IPR056729">
    <property type="entry name" value="GMPPB_C"/>
</dbReference>
<proteinExistence type="inferred from homology"/>
<dbReference type="InterPro" id="IPR005835">
    <property type="entry name" value="NTP_transferase_dom"/>
</dbReference>
<feature type="domain" description="Mannose-1-phosphate guanyltransferase C-terminal" evidence="3">
    <location>
        <begin position="269"/>
        <end position="341"/>
    </location>
</feature>
<evidence type="ECO:0000259" key="2">
    <source>
        <dbReference type="Pfam" id="PF00483"/>
    </source>
</evidence>
<dbReference type="PANTHER" id="PTHR22572">
    <property type="entry name" value="SUGAR-1-PHOSPHATE GUANYL TRANSFERASE"/>
    <property type="match status" value="1"/>
</dbReference>
<dbReference type="SUPFAM" id="SSF53448">
    <property type="entry name" value="Nucleotide-diphospho-sugar transferases"/>
    <property type="match status" value="1"/>
</dbReference>
<accession>W4LYY1</accession>
<protein>
    <submittedName>
        <fullName evidence="4">Uncharacterized protein</fullName>
    </submittedName>
</protein>
<name>W4LYY1_ENTF1</name>
<dbReference type="SUPFAM" id="SSF51161">
    <property type="entry name" value="Trimeric LpxA-like enzymes"/>
    <property type="match status" value="1"/>
</dbReference>